<gene>
    <name evidence="3" type="ORF">BEMITA_LOCUS13448</name>
</gene>
<name>A0A9P0CCH8_BEMTA</name>
<feature type="signal peptide" evidence="2">
    <location>
        <begin position="1"/>
        <end position="20"/>
    </location>
</feature>
<evidence type="ECO:0000256" key="2">
    <source>
        <dbReference type="SAM" id="SignalP"/>
    </source>
</evidence>
<keyword evidence="4" id="KW-1185">Reference proteome</keyword>
<sequence length="186" mass="21290">MEIFFTVITISSLSILTCFASDTSNDAIPSDVMENPVENSGEEIMKTAENVIFRPYFQHPTHHHHGAHHHSHHGNQHTNSQPAVVSLENVNPGKDSTLESNLVRRSYAVVYPNPRPTWYATGSPPNSIYYGPYPSPSSAPNYPAQPRNCYCYPQTSYQKSEDRYNPNYYNRLANYYNNYYKQYSQS</sequence>
<proteinExistence type="predicted"/>
<dbReference type="KEGG" id="btab:109041097"/>
<dbReference type="AlphaFoldDB" id="A0A9P0CCH8"/>
<protein>
    <submittedName>
        <fullName evidence="3">Uncharacterized protein</fullName>
    </submittedName>
</protein>
<reference evidence="3" key="1">
    <citation type="submission" date="2021-12" db="EMBL/GenBank/DDBJ databases">
        <authorList>
            <person name="King R."/>
        </authorList>
    </citation>
    <scope>NUCLEOTIDE SEQUENCE</scope>
</reference>
<evidence type="ECO:0000313" key="4">
    <source>
        <dbReference type="Proteomes" id="UP001152759"/>
    </source>
</evidence>
<feature type="compositionally biased region" description="Basic residues" evidence="1">
    <location>
        <begin position="61"/>
        <end position="75"/>
    </location>
</feature>
<accession>A0A9P0CCH8</accession>
<keyword evidence="2" id="KW-0732">Signal</keyword>
<evidence type="ECO:0000256" key="1">
    <source>
        <dbReference type="SAM" id="MobiDB-lite"/>
    </source>
</evidence>
<dbReference type="EMBL" id="OU963870">
    <property type="protein sequence ID" value="CAH0777494.1"/>
    <property type="molecule type" value="Genomic_DNA"/>
</dbReference>
<dbReference type="Proteomes" id="UP001152759">
    <property type="component" value="Chromosome 9"/>
</dbReference>
<organism evidence="3 4">
    <name type="scientific">Bemisia tabaci</name>
    <name type="common">Sweetpotato whitefly</name>
    <name type="synonym">Aleurodes tabaci</name>
    <dbReference type="NCBI Taxonomy" id="7038"/>
    <lineage>
        <taxon>Eukaryota</taxon>
        <taxon>Metazoa</taxon>
        <taxon>Ecdysozoa</taxon>
        <taxon>Arthropoda</taxon>
        <taxon>Hexapoda</taxon>
        <taxon>Insecta</taxon>
        <taxon>Pterygota</taxon>
        <taxon>Neoptera</taxon>
        <taxon>Paraneoptera</taxon>
        <taxon>Hemiptera</taxon>
        <taxon>Sternorrhyncha</taxon>
        <taxon>Aleyrodoidea</taxon>
        <taxon>Aleyrodidae</taxon>
        <taxon>Aleyrodinae</taxon>
        <taxon>Bemisia</taxon>
    </lineage>
</organism>
<feature type="chain" id="PRO_5040317438" evidence="2">
    <location>
        <begin position="21"/>
        <end position="186"/>
    </location>
</feature>
<feature type="region of interest" description="Disordered" evidence="1">
    <location>
        <begin position="61"/>
        <end position="80"/>
    </location>
</feature>
<evidence type="ECO:0000313" key="3">
    <source>
        <dbReference type="EMBL" id="CAH0777494.1"/>
    </source>
</evidence>